<dbReference type="PANTHER" id="PTHR38600:SF2">
    <property type="entry name" value="SLL0088 PROTEIN"/>
    <property type="match status" value="1"/>
</dbReference>
<dbReference type="InterPro" id="IPR036390">
    <property type="entry name" value="WH_DNA-bd_sf"/>
</dbReference>
<sequence>MNNTSDQILYTLKSRGPQGAQVVAEACGLSAMGARKQLLALEGAGLVASHEEAHGVGRPARLWQLTEAGHARFPDRHGELAVQLIAQVSALLGPQALQALINQRQSDAQAAYEAGLAGAKTLAQRVQGLARKRAEEGYMARAEREGKAWLLIEDHCPICAAASSCQGFCQSELELFQNCLGDSVTVERSEHLLAGARRCVYRIRPA</sequence>
<dbReference type="InParanoid" id="A0A4R6QKP9"/>
<keyword evidence="2" id="KW-1185">Reference proteome</keyword>
<reference evidence="1 2" key="1">
    <citation type="submission" date="2019-03" db="EMBL/GenBank/DDBJ databases">
        <title>Genomic Encyclopedia of Type Strains, Phase IV (KMG-IV): sequencing the most valuable type-strain genomes for metagenomic binning, comparative biology and taxonomic classification.</title>
        <authorList>
            <person name="Goeker M."/>
        </authorList>
    </citation>
    <scope>NUCLEOTIDE SEQUENCE [LARGE SCALE GENOMIC DNA]</scope>
    <source>
        <strain evidence="1 2">DSM 16998</strain>
    </source>
</reference>
<name>A0A4R6QKP9_9BURK</name>
<dbReference type="Gene3D" id="1.10.10.10">
    <property type="entry name" value="Winged helix-like DNA-binding domain superfamily/Winged helix DNA-binding domain"/>
    <property type="match status" value="1"/>
</dbReference>
<organism evidence="1 2">
    <name type="scientific">Roseateles toxinivorans</name>
    <dbReference type="NCBI Taxonomy" id="270368"/>
    <lineage>
        <taxon>Bacteria</taxon>
        <taxon>Pseudomonadati</taxon>
        <taxon>Pseudomonadota</taxon>
        <taxon>Betaproteobacteria</taxon>
        <taxon>Burkholderiales</taxon>
        <taxon>Sphaerotilaceae</taxon>
        <taxon>Roseateles</taxon>
    </lineage>
</organism>
<dbReference type="AlphaFoldDB" id="A0A4R6QKP9"/>
<dbReference type="SUPFAM" id="SSF46785">
    <property type="entry name" value="Winged helix' DNA-binding domain"/>
    <property type="match status" value="1"/>
</dbReference>
<evidence type="ECO:0000313" key="1">
    <source>
        <dbReference type="EMBL" id="TDP63802.1"/>
    </source>
</evidence>
<dbReference type="EMBL" id="SNXS01000004">
    <property type="protein sequence ID" value="TDP63802.1"/>
    <property type="molecule type" value="Genomic_DNA"/>
</dbReference>
<accession>A0A4R6QKP9</accession>
<evidence type="ECO:0000313" key="2">
    <source>
        <dbReference type="Proteomes" id="UP000295361"/>
    </source>
</evidence>
<comment type="caution">
    <text evidence="1">The sequence shown here is derived from an EMBL/GenBank/DDBJ whole genome shotgun (WGS) entry which is preliminary data.</text>
</comment>
<proteinExistence type="predicted"/>
<dbReference type="Proteomes" id="UP000295361">
    <property type="component" value="Unassembled WGS sequence"/>
</dbReference>
<protein>
    <submittedName>
        <fullName evidence="1">Transcriptional regulator</fullName>
    </submittedName>
</protein>
<dbReference type="OrthoDB" id="155998at2"/>
<dbReference type="PANTHER" id="PTHR38600">
    <property type="entry name" value="TRANSCRIPTIONAL REGULATORY PROTEIN"/>
    <property type="match status" value="1"/>
</dbReference>
<dbReference type="RefSeq" id="WP_133701668.1">
    <property type="nucleotide sequence ID" value="NZ_SNXS01000004.1"/>
</dbReference>
<gene>
    <name evidence="1" type="ORF">DES47_10484</name>
</gene>
<dbReference type="InterPro" id="IPR036388">
    <property type="entry name" value="WH-like_DNA-bd_sf"/>
</dbReference>